<evidence type="ECO:0000313" key="6">
    <source>
        <dbReference type="EMBL" id="GAD50069.1"/>
    </source>
</evidence>
<dbReference type="InterPro" id="IPR009057">
    <property type="entry name" value="Homeodomain-like_sf"/>
</dbReference>
<dbReference type="PANTHER" id="PTHR30055">
    <property type="entry name" value="HTH-TYPE TRANSCRIPTIONAL REGULATOR RUTR"/>
    <property type="match status" value="1"/>
</dbReference>
<keyword evidence="2 4" id="KW-0238">DNA-binding</keyword>
<reference evidence="6 7" key="1">
    <citation type="submission" date="2013-09" db="EMBL/GenBank/DDBJ databases">
        <title>Whole genome shotgun sequence of Novosphingobium tardaugens NBRC 16725.</title>
        <authorList>
            <person name="Isaki S."/>
            <person name="Hosoyama A."/>
            <person name="Tsuchikane K."/>
            <person name="Katsumata H."/>
            <person name="Ando Y."/>
            <person name="Yamazaki S."/>
            <person name="Fujita N."/>
        </authorList>
    </citation>
    <scope>NUCLEOTIDE SEQUENCE [LARGE SCALE GENOMIC DNA]</scope>
    <source>
        <strain evidence="6 7">NBRC 16725</strain>
    </source>
</reference>
<feature type="domain" description="HTH tetR-type" evidence="5">
    <location>
        <begin position="17"/>
        <end position="77"/>
    </location>
</feature>
<accession>U2ZXF3</accession>
<dbReference type="InterPro" id="IPR036271">
    <property type="entry name" value="Tet_transcr_reg_TetR-rel_C_sf"/>
</dbReference>
<evidence type="ECO:0000256" key="1">
    <source>
        <dbReference type="ARBA" id="ARBA00023015"/>
    </source>
</evidence>
<dbReference type="SUPFAM" id="SSF48498">
    <property type="entry name" value="Tetracyclin repressor-like, C-terminal domain"/>
    <property type="match status" value="1"/>
</dbReference>
<dbReference type="PROSITE" id="PS50977">
    <property type="entry name" value="HTH_TETR_2"/>
    <property type="match status" value="1"/>
</dbReference>
<protein>
    <submittedName>
        <fullName evidence="6">Putative TetR family transcriptional regulator</fullName>
    </submittedName>
</protein>
<dbReference type="GO" id="GO:0003700">
    <property type="term" value="F:DNA-binding transcription factor activity"/>
    <property type="evidence" value="ECO:0007669"/>
    <property type="project" value="TreeGrafter"/>
</dbReference>
<sequence>MQEQTSLRRSRGRPRNPETFTRVLDAARTLLAQGGYDALTFEALAQATGVSRGTIYRRWPTKAHIAADVLRGTEGGFTRTRPEDGFRAQVRALINQLYSSYKDPAMGAASIGLFNAFFADSTLRPTLHDPLEDESRAQFRAIVDMAKANGTARQTADADTLFDIMTGTIIYRMLFSNLGVDDRMVDDICHIVTDGVLADPVA</sequence>
<evidence type="ECO:0000256" key="3">
    <source>
        <dbReference type="ARBA" id="ARBA00023163"/>
    </source>
</evidence>
<evidence type="ECO:0000256" key="2">
    <source>
        <dbReference type="ARBA" id="ARBA00023125"/>
    </source>
</evidence>
<keyword evidence="1" id="KW-0805">Transcription regulation</keyword>
<feature type="DNA-binding region" description="H-T-H motif" evidence="4">
    <location>
        <begin position="40"/>
        <end position="59"/>
    </location>
</feature>
<dbReference type="EMBL" id="BASZ01000007">
    <property type="protein sequence ID" value="GAD50069.1"/>
    <property type="molecule type" value="Genomic_DNA"/>
</dbReference>
<dbReference type="Pfam" id="PF16859">
    <property type="entry name" value="TetR_C_11"/>
    <property type="match status" value="1"/>
</dbReference>
<dbReference type="Proteomes" id="UP000016568">
    <property type="component" value="Unassembled WGS sequence"/>
</dbReference>
<organism evidence="6 7">
    <name type="scientific">Caenibius tardaugens NBRC 16725</name>
    <dbReference type="NCBI Taxonomy" id="1219035"/>
    <lineage>
        <taxon>Bacteria</taxon>
        <taxon>Pseudomonadati</taxon>
        <taxon>Pseudomonadota</taxon>
        <taxon>Alphaproteobacteria</taxon>
        <taxon>Sphingomonadales</taxon>
        <taxon>Erythrobacteraceae</taxon>
        <taxon>Caenibius</taxon>
    </lineage>
</organism>
<proteinExistence type="predicted"/>
<comment type="caution">
    <text evidence="6">The sequence shown here is derived from an EMBL/GenBank/DDBJ whole genome shotgun (WGS) entry which is preliminary data.</text>
</comment>
<gene>
    <name evidence="6" type="ORF">NT2_07_00690</name>
</gene>
<dbReference type="GO" id="GO:0000976">
    <property type="term" value="F:transcription cis-regulatory region binding"/>
    <property type="evidence" value="ECO:0007669"/>
    <property type="project" value="TreeGrafter"/>
</dbReference>
<evidence type="ECO:0000256" key="4">
    <source>
        <dbReference type="PROSITE-ProRule" id="PRU00335"/>
    </source>
</evidence>
<dbReference type="AlphaFoldDB" id="U2ZXF3"/>
<evidence type="ECO:0000313" key="7">
    <source>
        <dbReference type="Proteomes" id="UP000016568"/>
    </source>
</evidence>
<name>U2ZXF3_9SPHN</name>
<dbReference type="eggNOG" id="COG1309">
    <property type="taxonomic scope" value="Bacteria"/>
</dbReference>
<dbReference type="PANTHER" id="PTHR30055:SF148">
    <property type="entry name" value="TETR-FAMILY TRANSCRIPTIONAL REGULATOR"/>
    <property type="match status" value="1"/>
</dbReference>
<keyword evidence="3" id="KW-0804">Transcription</keyword>
<keyword evidence="7" id="KW-1185">Reference proteome</keyword>
<evidence type="ECO:0000259" key="5">
    <source>
        <dbReference type="PROSITE" id="PS50977"/>
    </source>
</evidence>
<dbReference type="SUPFAM" id="SSF46689">
    <property type="entry name" value="Homeodomain-like"/>
    <property type="match status" value="1"/>
</dbReference>
<dbReference type="Gene3D" id="1.10.357.10">
    <property type="entry name" value="Tetracycline Repressor, domain 2"/>
    <property type="match status" value="1"/>
</dbReference>
<dbReference type="InterPro" id="IPR001647">
    <property type="entry name" value="HTH_TetR"/>
</dbReference>
<dbReference type="InterPro" id="IPR011075">
    <property type="entry name" value="TetR_C"/>
</dbReference>
<dbReference type="Pfam" id="PF00440">
    <property type="entry name" value="TetR_N"/>
    <property type="match status" value="1"/>
</dbReference>
<dbReference type="Gene3D" id="1.10.10.60">
    <property type="entry name" value="Homeodomain-like"/>
    <property type="match status" value="1"/>
</dbReference>
<dbReference type="PRINTS" id="PR00455">
    <property type="entry name" value="HTHTETR"/>
</dbReference>
<dbReference type="InterPro" id="IPR050109">
    <property type="entry name" value="HTH-type_TetR-like_transc_reg"/>
</dbReference>